<feature type="transmembrane region" description="Helical" evidence="6">
    <location>
        <begin position="6"/>
        <end position="24"/>
    </location>
</feature>
<dbReference type="Proteomes" id="UP001595962">
    <property type="component" value="Unassembled WGS sequence"/>
</dbReference>
<dbReference type="EMBL" id="JBHSGB010000017">
    <property type="protein sequence ID" value="MFC4656739.1"/>
    <property type="molecule type" value="Genomic_DNA"/>
</dbReference>
<dbReference type="PROSITE" id="PS50005">
    <property type="entry name" value="TPR"/>
    <property type="match status" value="1"/>
</dbReference>
<dbReference type="InterPro" id="IPR017560">
    <property type="entry name" value="Cyt_c_biogenesis_CcmI"/>
</dbReference>
<keyword evidence="6" id="KW-0472">Membrane</keyword>
<keyword evidence="3" id="KW-0201">Cytochrome c-type biogenesis</keyword>
<dbReference type="InterPro" id="IPR019734">
    <property type="entry name" value="TPR_rpt"/>
</dbReference>
<evidence type="ECO:0000259" key="8">
    <source>
        <dbReference type="Pfam" id="PF23914"/>
    </source>
</evidence>
<feature type="repeat" description="TPR" evidence="5">
    <location>
        <begin position="160"/>
        <end position="193"/>
    </location>
</feature>
<evidence type="ECO:0000256" key="2">
    <source>
        <dbReference type="ARBA" id="ARBA00022737"/>
    </source>
</evidence>
<keyword evidence="6" id="KW-1133">Transmembrane helix</keyword>
<evidence type="ECO:0000256" key="5">
    <source>
        <dbReference type="PROSITE-ProRule" id="PRU00339"/>
    </source>
</evidence>
<organism evidence="9 10">
    <name type="scientific">Rheinheimera marina</name>
    <dbReference type="NCBI Taxonomy" id="1774958"/>
    <lineage>
        <taxon>Bacteria</taxon>
        <taxon>Pseudomonadati</taxon>
        <taxon>Pseudomonadota</taxon>
        <taxon>Gammaproteobacteria</taxon>
        <taxon>Chromatiales</taxon>
        <taxon>Chromatiaceae</taxon>
        <taxon>Rheinheimera</taxon>
    </lineage>
</organism>
<dbReference type="Gene3D" id="1.25.40.10">
    <property type="entry name" value="Tetratricopeptide repeat domain"/>
    <property type="match status" value="1"/>
</dbReference>
<dbReference type="InterPro" id="IPR011990">
    <property type="entry name" value="TPR-like_helical_dom_sf"/>
</dbReference>
<feature type="domain" description="Cytochrome c-type biogenesis protein H Ig-like" evidence="7">
    <location>
        <begin position="294"/>
        <end position="370"/>
    </location>
</feature>
<evidence type="ECO:0000313" key="9">
    <source>
        <dbReference type="EMBL" id="MFC4656739.1"/>
    </source>
</evidence>
<dbReference type="InterPro" id="IPR056413">
    <property type="entry name" value="TPR_CcmH_CycH"/>
</dbReference>
<dbReference type="NCBIfam" id="TIGR03142">
    <property type="entry name" value="cytochro_ccmI"/>
    <property type="match status" value="1"/>
</dbReference>
<name>A0ABV9JR56_9GAMM</name>
<dbReference type="PANTHER" id="PTHR47870:SF1">
    <property type="entry name" value="CYTOCHROME C-TYPE BIOGENESIS PROTEIN CCMH"/>
    <property type="match status" value="1"/>
</dbReference>
<keyword evidence="6" id="KW-0812">Transmembrane</keyword>
<evidence type="ECO:0000256" key="3">
    <source>
        <dbReference type="ARBA" id="ARBA00022748"/>
    </source>
</evidence>
<dbReference type="SMART" id="SM00028">
    <property type="entry name" value="TPR"/>
    <property type="match status" value="2"/>
</dbReference>
<gene>
    <name evidence="9" type="primary">ccmI</name>
    <name evidence="9" type="ORF">ACFO3I_17095</name>
</gene>
<evidence type="ECO:0000256" key="1">
    <source>
        <dbReference type="ARBA" id="ARBA00004196"/>
    </source>
</evidence>
<keyword evidence="4 5" id="KW-0802">TPR repeat</keyword>
<protein>
    <submittedName>
        <fullName evidence="9">C-type cytochrome biogenesis protein CcmI</fullName>
    </submittedName>
</protein>
<keyword evidence="2" id="KW-0677">Repeat</keyword>
<evidence type="ECO:0000256" key="6">
    <source>
        <dbReference type="SAM" id="Phobius"/>
    </source>
</evidence>
<dbReference type="Pfam" id="PF23892">
    <property type="entry name" value="Ig_CycH"/>
    <property type="match status" value="1"/>
</dbReference>
<proteinExistence type="predicted"/>
<dbReference type="InterPro" id="IPR051263">
    <property type="entry name" value="C-type_cytochrome_biogenesis"/>
</dbReference>
<dbReference type="RefSeq" id="WP_377336086.1">
    <property type="nucleotide sequence ID" value="NZ_JBHSGB010000017.1"/>
</dbReference>
<dbReference type="PANTHER" id="PTHR47870">
    <property type="entry name" value="CYTOCHROME C-TYPE BIOGENESIS PROTEIN CCMH"/>
    <property type="match status" value="1"/>
</dbReference>
<reference evidence="10" key="1">
    <citation type="journal article" date="2019" name="Int. J. Syst. Evol. Microbiol.">
        <title>The Global Catalogue of Microorganisms (GCM) 10K type strain sequencing project: providing services to taxonomists for standard genome sequencing and annotation.</title>
        <authorList>
            <consortium name="The Broad Institute Genomics Platform"/>
            <consortium name="The Broad Institute Genome Sequencing Center for Infectious Disease"/>
            <person name="Wu L."/>
            <person name="Ma J."/>
        </authorList>
    </citation>
    <scope>NUCLEOTIDE SEQUENCE [LARGE SCALE GENOMIC DNA]</scope>
    <source>
        <strain evidence="10">DT28</strain>
    </source>
</reference>
<evidence type="ECO:0000256" key="4">
    <source>
        <dbReference type="ARBA" id="ARBA00022803"/>
    </source>
</evidence>
<comment type="caution">
    <text evidence="9">The sequence shown here is derived from an EMBL/GenBank/DDBJ whole genome shotgun (WGS) entry which is preliminary data.</text>
</comment>
<sequence>MIWSSLLLAFAGMVLLILAFLLLARRRQDRVQNPLLVFEQKLQLLAQARSQGELAEPDFEQAAADLKTEYLQREQLQAVQHKTNQGWLWGTVLSVLIASVALYSLTGHYSQLQQWQQAKDNLPSYGERALLNKGEPLTEQEVQLFSLALRSKIAAEGDDAVAWFVIGRIALSKGMAADAIDAFEKALQLTPNRVNLLVSYSQALLVQGGEESLGKAGRALARVLQQEPDNTDALSMLGMVAEERGDLEQARQAWTLLLPKLSQEDPRYALIQQKLAQQDTLASGPVIELQLTIPDLLYQAYQNATLFVFVKATDGPPLPLAVKRLPAFKGEQRIRLTDQDAMQQGWALSNAKQVQISARLSLSGQVLNDEKGPEVRSDVLDLANSPLQLSLTLQP</sequence>
<dbReference type="Pfam" id="PF23914">
    <property type="entry name" value="TPR_CcmH_CycH"/>
    <property type="match status" value="1"/>
</dbReference>
<dbReference type="InterPro" id="IPR056412">
    <property type="entry name" value="Ig_CycH"/>
</dbReference>
<feature type="transmembrane region" description="Helical" evidence="6">
    <location>
        <begin position="86"/>
        <end position="105"/>
    </location>
</feature>
<comment type="subcellular location">
    <subcellularLocation>
        <location evidence="1">Cell envelope</location>
    </subcellularLocation>
</comment>
<dbReference type="SUPFAM" id="SSF48452">
    <property type="entry name" value="TPR-like"/>
    <property type="match status" value="1"/>
</dbReference>
<feature type="domain" description="Cytochrome c-type biogenesis protein H TPR" evidence="8">
    <location>
        <begin position="111"/>
        <end position="268"/>
    </location>
</feature>
<evidence type="ECO:0000313" key="10">
    <source>
        <dbReference type="Proteomes" id="UP001595962"/>
    </source>
</evidence>
<accession>A0ABV9JR56</accession>
<keyword evidence="10" id="KW-1185">Reference proteome</keyword>
<evidence type="ECO:0000259" key="7">
    <source>
        <dbReference type="Pfam" id="PF23892"/>
    </source>
</evidence>